<dbReference type="PROSITE" id="PS50217">
    <property type="entry name" value="BZIP"/>
    <property type="match status" value="1"/>
</dbReference>
<dbReference type="PANTHER" id="PTHR45967:SF29">
    <property type="entry name" value="BZIP DOMAIN-CONTAINING PROTEIN"/>
    <property type="match status" value="1"/>
</dbReference>
<sequence length="412" mass="45195">MANSEMEKPSKEKELKQPSSSSAPPPSQELSSSVSAGPDWSGFQASSAPMQPHGFVTSSPQPHPYMWRVQHMMPPYGTPPHPYVTMYPPGGMYAHPSMPPGSYPYSPMPSPNGVTEASGNTTGGTEGDSKRSDVKEKLPIRRSKRILSMMKGKNNEPGKNSGASANVAYSKRHVTFLDLGRVILMVRVKEVMQTIKLTQDLVKTGRMRMLYCFANSPEAASENGGSANGLQNGSVGTPLPTVSQKVPIMPNTAPGVPVPPTNLNIGMGYWGAPIPGMHGKVSTPVPGVFAQMSRDGGHSQPWLQDERELKRQRRKQTNREAAQRSRLRKEAEFDQLAQYTEVLSAENASLRAEMNRLKSQREELTSENTSLKDLLLSFPPLEGINMDKDDQEPDTNQTCFTETKFVSYKDST</sequence>
<dbReference type="InterPro" id="IPR044827">
    <property type="entry name" value="GBF-like"/>
</dbReference>
<dbReference type="SMART" id="SM00338">
    <property type="entry name" value="BRLZ"/>
    <property type="match status" value="1"/>
</dbReference>
<feature type="region of interest" description="Disordered" evidence="3">
    <location>
        <begin position="104"/>
        <end position="142"/>
    </location>
</feature>
<dbReference type="InterPro" id="IPR046347">
    <property type="entry name" value="bZIP_sf"/>
</dbReference>
<feature type="region of interest" description="Disordered" evidence="3">
    <location>
        <begin position="1"/>
        <end position="57"/>
    </location>
</feature>
<accession>A0ABQ7N010</accession>
<reference evidence="5 6" key="1">
    <citation type="submission" date="2021-03" db="EMBL/GenBank/DDBJ databases">
        <authorList>
            <person name="King G.J."/>
            <person name="Bancroft I."/>
            <person name="Baten A."/>
            <person name="Bloomfield J."/>
            <person name="Borpatragohain P."/>
            <person name="He Z."/>
            <person name="Irish N."/>
            <person name="Irwin J."/>
            <person name="Liu K."/>
            <person name="Mauleon R.P."/>
            <person name="Moore J."/>
            <person name="Morris R."/>
            <person name="Ostergaard L."/>
            <person name="Wang B."/>
            <person name="Wells R."/>
        </authorList>
    </citation>
    <scope>NUCLEOTIDE SEQUENCE [LARGE SCALE GENOMIC DNA]</scope>
    <source>
        <strain evidence="5">R-o-18</strain>
        <tissue evidence="5">Leaf</tissue>
    </source>
</reference>
<name>A0ABQ7N010_BRACM</name>
<evidence type="ECO:0000256" key="2">
    <source>
        <dbReference type="SAM" id="Coils"/>
    </source>
</evidence>
<dbReference type="SUPFAM" id="SSF57959">
    <property type="entry name" value="Leucine zipper domain"/>
    <property type="match status" value="1"/>
</dbReference>
<dbReference type="EMBL" id="JADBGQ010000003">
    <property type="protein sequence ID" value="KAG5404281.1"/>
    <property type="molecule type" value="Genomic_DNA"/>
</dbReference>
<gene>
    <name evidence="5" type="primary">A03p020120.1_BraROA</name>
    <name evidence="5" type="ORF">IGI04_010400</name>
</gene>
<dbReference type="Pfam" id="PF16596">
    <property type="entry name" value="MFMR_assoc"/>
    <property type="match status" value="1"/>
</dbReference>
<dbReference type="Pfam" id="PF07777">
    <property type="entry name" value="MFMR"/>
    <property type="match status" value="1"/>
</dbReference>
<feature type="domain" description="BZIP" evidence="4">
    <location>
        <begin position="308"/>
        <end position="371"/>
    </location>
</feature>
<feature type="compositionally biased region" description="Low complexity" evidence="3">
    <location>
        <begin position="18"/>
        <end position="33"/>
    </location>
</feature>
<dbReference type="InterPro" id="IPR004827">
    <property type="entry name" value="bZIP"/>
</dbReference>
<feature type="coiled-coil region" evidence="2">
    <location>
        <begin position="340"/>
        <end position="374"/>
    </location>
</feature>
<dbReference type="CDD" id="cd14691">
    <property type="entry name" value="bZIP_XBP1"/>
    <property type="match status" value="1"/>
</dbReference>
<feature type="compositionally biased region" description="Basic and acidic residues" evidence="3">
    <location>
        <begin position="1"/>
        <end position="16"/>
    </location>
</feature>
<dbReference type="Gene3D" id="1.20.5.170">
    <property type="match status" value="1"/>
</dbReference>
<organism evidence="5 6">
    <name type="scientific">Brassica rapa subsp. trilocularis</name>
    <dbReference type="NCBI Taxonomy" id="1813537"/>
    <lineage>
        <taxon>Eukaryota</taxon>
        <taxon>Viridiplantae</taxon>
        <taxon>Streptophyta</taxon>
        <taxon>Embryophyta</taxon>
        <taxon>Tracheophyta</taxon>
        <taxon>Spermatophyta</taxon>
        <taxon>Magnoliopsida</taxon>
        <taxon>eudicotyledons</taxon>
        <taxon>Gunneridae</taxon>
        <taxon>Pentapetalae</taxon>
        <taxon>rosids</taxon>
        <taxon>malvids</taxon>
        <taxon>Brassicales</taxon>
        <taxon>Brassicaceae</taxon>
        <taxon>Brassiceae</taxon>
        <taxon>Brassica</taxon>
    </lineage>
</organism>
<evidence type="ECO:0000313" key="6">
    <source>
        <dbReference type="Proteomes" id="UP000823674"/>
    </source>
</evidence>
<keyword evidence="6" id="KW-1185">Reference proteome</keyword>
<dbReference type="Pfam" id="PF00170">
    <property type="entry name" value="bZIP_1"/>
    <property type="match status" value="1"/>
</dbReference>
<protein>
    <recommendedName>
        <fullName evidence="4">BZIP domain-containing protein</fullName>
    </recommendedName>
</protein>
<proteinExistence type="predicted"/>
<dbReference type="PANTHER" id="PTHR45967">
    <property type="entry name" value="G-BOX-BINDING FACTOR 3-RELATED"/>
    <property type="match status" value="1"/>
</dbReference>
<comment type="caution">
    <text evidence="5">The sequence shown here is derived from an EMBL/GenBank/DDBJ whole genome shotgun (WGS) entry which is preliminary data.</text>
</comment>
<dbReference type="InterPro" id="IPR012900">
    <property type="entry name" value="MFMR"/>
</dbReference>
<dbReference type="Proteomes" id="UP000823674">
    <property type="component" value="Chromosome A03"/>
</dbReference>
<evidence type="ECO:0000313" key="5">
    <source>
        <dbReference type="EMBL" id="KAG5404281.1"/>
    </source>
</evidence>
<keyword evidence="2" id="KW-0175">Coiled coil</keyword>
<evidence type="ECO:0000259" key="4">
    <source>
        <dbReference type="PROSITE" id="PS50217"/>
    </source>
</evidence>
<feature type="compositionally biased region" description="Basic and acidic residues" evidence="3">
    <location>
        <begin position="127"/>
        <end position="139"/>
    </location>
</feature>
<evidence type="ECO:0000256" key="1">
    <source>
        <dbReference type="ARBA" id="ARBA00004123"/>
    </source>
</evidence>
<comment type="subcellular location">
    <subcellularLocation>
        <location evidence="1">Nucleus</location>
    </subcellularLocation>
</comment>
<evidence type="ECO:0000256" key="3">
    <source>
        <dbReference type="SAM" id="MobiDB-lite"/>
    </source>
</evidence>